<dbReference type="PANTHER" id="PTHR28055">
    <property type="entry name" value="ALTERED INHERITANCE OF MITOCHONDRIA PROTEIN 41, MITOCHONDRIAL"/>
    <property type="match status" value="1"/>
</dbReference>
<evidence type="ECO:0008006" key="3">
    <source>
        <dbReference type="Google" id="ProtNLM"/>
    </source>
</evidence>
<dbReference type="SUPFAM" id="SSF89095">
    <property type="entry name" value="GatB/YqeY motif"/>
    <property type="match status" value="1"/>
</dbReference>
<dbReference type="PANTHER" id="PTHR28055:SF1">
    <property type="entry name" value="ALTERED INHERITANCE OF MITOCHONDRIA PROTEIN 41, MITOCHONDRIAL"/>
    <property type="match status" value="1"/>
</dbReference>
<dbReference type="STRING" id="1802126.A3B25_00565"/>
<protein>
    <recommendedName>
        <fullName evidence="3">Glutamyl-tRNA amidotransferase</fullName>
    </recommendedName>
</protein>
<dbReference type="InterPro" id="IPR023168">
    <property type="entry name" value="GatB_Yqey_C_2"/>
</dbReference>
<evidence type="ECO:0000313" key="2">
    <source>
        <dbReference type="Proteomes" id="UP000179106"/>
    </source>
</evidence>
<comment type="caution">
    <text evidence="1">The sequence shown here is derived from an EMBL/GenBank/DDBJ whole genome shotgun (WGS) entry which is preliminary data.</text>
</comment>
<dbReference type="Proteomes" id="UP000179106">
    <property type="component" value="Unassembled WGS sequence"/>
</dbReference>
<dbReference type="InterPro" id="IPR042184">
    <property type="entry name" value="YqeY/Aim41_N"/>
</dbReference>
<sequence length="149" mass="16833">MSLKENLQSDLKVSLKAGDKIKTGVLRFVLSEVQNKEKEKQGQGKPPELVDEEVSQVIQKEFKKRREAIRLFKTGGREDLVASEEAELAIIEAYIPKQLDQDEIRAVIDKLVSRGFADFNSLMKEAMKEMKGKADGKLVTELVKERTNA</sequence>
<dbReference type="EMBL" id="MHNW01000015">
    <property type="protein sequence ID" value="OGZ53581.1"/>
    <property type="molecule type" value="Genomic_DNA"/>
</dbReference>
<name>A0A1G2GUF1_9BACT</name>
<dbReference type="Gene3D" id="1.10.10.410">
    <property type="match status" value="1"/>
</dbReference>
<dbReference type="InterPro" id="IPR003789">
    <property type="entry name" value="Asn/Gln_tRNA_amidoTrase-B-like"/>
</dbReference>
<proteinExistence type="predicted"/>
<organism evidence="1 2">
    <name type="scientific">Candidatus Ryanbacteria bacterium RIFCSPLOWO2_01_FULL_48_26</name>
    <dbReference type="NCBI Taxonomy" id="1802126"/>
    <lineage>
        <taxon>Bacteria</taxon>
        <taxon>Candidatus Ryaniibacteriota</taxon>
    </lineage>
</organism>
<dbReference type="GO" id="GO:0016884">
    <property type="term" value="F:carbon-nitrogen ligase activity, with glutamine as amido-N-donor"/>
    <property type="evidence" value="ECO:0007669"/>
    <property type="project" value="InterPro"/>
</dbReference>
<accession>A0A1G2GUF1</accession>
<dbReference type="Gene3D" id="1.10.1510.10">
    <property type="entry name" value="Uncharacterised protein YqeY/AIM41 PF09424, N-terminal domain"/>
    <property type="match status" value="1"/>
</dbReference>
<reference evidence="1 2" key="1">
    <citation type="journal article" date="2016" name="Nat. Commun.">
        <title>Thousands of microbial genomes shed light on interconnected biogeochemical processes in an aquifer system.</title>
        <authorList>
            <person name="Anantharaman K."/>
            <person name="Brown C.T."/>
            <person name="Hug L.A."/>
            <person name="Sharon I."/>
            <person name="Castelle C.J."/>
            <person name="Probst A.J."/>
            <person name="Thomas B.C."/>
            <person name="Singh A."/>
            <person name="Wilkins M.J."/>
            <person name="Karaoz U."/>
            <person name="Brodie E.L."/>
            <person name="Williams K.H."/>
            <person name="Hubbard S.S."/>
            <person name="Banfield J.F."/>
        </authorList>
    </citation>
    <scope>NUCLEOTIDE SEQUENCE [LARGE SCALE GENOMIC DNA]</scope>
</reference>
<dbReference type="Pfam" id="PF09424">
    <property type="entry name" value="YqeY"/>
    <property type="match status" value="1"/>
</dbReference>
<evidence type="ECO:0000313" key="1">
    <source>
        <dbReference type="EMBL" id="OGZ53581.1"/>
    </source>
</evidence>
<dbReference type="InterPro" id="IPR019004">
    <property type="entry name" value="YqeY/Aim41"/>
</dbReference>
<gene>
    <name evidence="1" type="ORF">A3B25_00565</name>
</gene>
<dbReference type="AlphaFoldDB" id="A0A1G2GUF1"/>